<dbReference type="OrthoDB" id="9775851at2"/>
<dbReference type="PROSITE" id="PS00122">
    <property type="entry name" value="CARBOXYLESTERASE_B_1"/>
    <property type="match status" value="1"/>
</dbReference>
<keyword evidence="3" id="KW-0732">Signal</keyword>
<dbReference type="EC" id="3.1.1.-" evidence="3"/>
<feature type="signal peptide" evidence="3">
    <location>
        <begin position="1"/>
        <end position="32"/>
    </location>
</feature>
<dbReference type="AlphaFoldDB" id="A0A385Z9P1"/>
<evidence type="ECO:0000256" key="2">
    <source>
        <dbReference type="ARBA" id="ARBA00022801"/>
    </source>
</evidence>
<dbReference type="KEGG" id="pcav:D3880_19810"/>
<dbReference type="PANTHER" id="PTHR11559">
    <property type="entry name" value="CARBOXYLESTERASE"/>
    <property type="match status" value="1"/>
</dbReference>
<dbReference type="InterPro" id="IPR029058">
    <property type="entry name" value="AB_hydrolase_fold"/>
</dbReference>
<dbReference type="EMBL" id="CP032419">
    <property type="protein sequence ID" value="AYC34478.1"/>
    <property type="molecule type" value="Genomic_DNA"/>
</dbReference>
<proteinExistence type="inferred from homology"/>
<dbReference type="Gene3D" id="3.40.50.1820">
    <property type="entry name" value="alpha/beta hydrolase"/>
    <property type="match status" value="1"/>
</dbReference>
<evidence type="ECO:0000259" key="4">
    <source>
        <dbReference type="Pfam" id="PF00135"/>
    </source>
</evidence>
<accession>A0A385Z9P1</accession>
<evidence type="ECO:0000256" key="3">
    <source>
        <dbReference type="RuleBase" id="RU361235"/>
    </source>
</evidence>
<protein>
    <recommendedName>
        <fullName evidence="3">Carboxylic ester hydrolase</fullName>
        <ecNumber evidence="3">3.1.1.-</ecNumber>
    </recommendedName>
</protein>
<dbReference type="Pfam" id="PF00135">
    <property type="entry name" value="COesterase"/>
    <property type="match status" value="1"/>
</dbReference>
<comment type="similarity">
    <text evidence="1 3">Belongs to the type-B carboxylesterase/lipase family.</text>
</comment>
<organism evidence="5 6">
    <name type="scientific">Pseudomonas cavernae</name>
    <dbReference type="NCBI Taxonomy" id="2320867"/>
    <lineage>
        <taxon>Bacteria</taxon>
        <taxon>Pseudomonadati</taxon>
        <taxon>Pseudomonadota</taxon>
        <taxon>Gammaproteobacteria</taxon>
        <taxon>Pseudomonadales</taxon>
        <taxon>Pseudomonadaceae</taxon>
        <taxon>Pseudomonas</taxon>
    </lineage>
</organism>
<feature type="chain" id="PRO_5017101698" description="Carboxylic ester hydrolase" evidence="3">
    <location>
        <begin position="33"/>
        <end position="567"/>
    </location>
</feature>
<evidence type="ECO:0000256" key="1">
    <source>
        <dbReference type="ARBA" id="ARBA00005964"/>
    </source>
</evidence>
<dbReference type="SUPFAM" id="SSF53474">
    <property type="entry name" value="alpha/beta-Hydrolases"/>
    <property type="match status" value="1"/>
</dbReference>
<dbReference type="Proteomes" id="UP000265560">
    <property type="component" value="Chromosome"/>
</dbReference>
<evidence type="ECO:0000313" key="5">
    <source>
        <dbReference type="EMBL" id="AYC34478.1"/>
    </source>
</evidence>
<evidence type="ECO:0000313" key="6">
    <source>
        <dbReference type="Proteomes" id="UP000265560"/>
    </source>
</evidence>
<keyword evidence="2 3" id="KW-0378">Hydrolase</keyword>
<gene>
    <name evidence="5" type="ORF">D3880_19810</name>
</gene>
<dbReference type="InterPro" id="IPR019826">
    <property type="entry name" value="Carboxylesterase_B_AS"/>
</dbReference>
<dbReference type="InterPro" id="IPR050309">
    <property type="entry name" value="Type-B_Carboxylest/Lipase"/>
</dbReference>
<dbReference type="RefSeq" id="WP_119895131.1">
    <property type="nucleotide sequence ID" value="NZ_CP032419.1"/>
</dbReference>
<name>A0A385Z9P1_9PSED</name>
<dbReference type="InterPro" id="IPR002018">
    <property type="entry name" value="CarbesteraseB"/>
</dbReference>
<reference evidence="6" key="1">
    <citation type="submission" date="2018-09" db="EMBL/GenBank/DDBJ databases">
        <authorList>
            <person name="Zhu H."/>
        </authorList>
    </citation>
    <scope>NUCLEOTIDE SEQUENCE [LARGE SCALE GENOMIC DNA]</scope>
    <source>
        <strain evidence="6">K2W31S-8</strain>
    </source>
</reference>
<dbReference type="GO" id="GO:0016787">
    <property type="term" value="F:hydrolase activity"/>
    <property type="evidence" value="ECO:0007669"/>
    <property type="project" value="UniProtKB-KW"/>
</dbReference>
<sequence length="567" mass="60039">MQKLLGTNLPRWLCAGLAGLSLSAAMAGAVQAGPQVQTADGWVEGALVNDTRLFINIPYAQPPVGALRWKAPQPAGPWSGVLPAVGTDKVCAQGGSDISQDMGEEDCLVVRVTTPPNATAASNLPVLVWIHGGAFMEGSARHYDATQLAKQSVVVVSVNYRLGAFGFLALEALRNESADHSVGNYGLQDQVQALRWVQKNAKAFGGNPGNVTIAGQSAGAMSVLMHLTNPQTSGLYQRAIAESPIFMGEGGVVPSLTTAIDKGNRFAANLGCTAGAGQQLDCLRGKPASQVQAASRMAWSALSLSTSTMLPFAPVVDGVVLPDYPAANLMKGNFQRVPVIIGTNQAEAKPMFAVAQFVTGHRMTSDEYNQVLQNMAPSVTWVALRALYPVIAYGTPAGAGSALLSDSTFSCPANTLRKSMYRRTTVYGYEFADPNSPSGMGADLLGPAGTPDVLGSGHTDELPFLFNRHTALGTSVTLNAAQQAMSGQMVRYWTNFIKSGNPNGSGLPSWKPFDANGNWLGLERQGLMKLRPGDVGMTYDSLVVKDFNDDHHCDYWDTVTPFVPVVM</sequence>
<keyword evidence="6" id="KW-1185">Reference proteome</keyword>
<feature type="domain" description="Carboxylesterase type B" evidence="4">
    <location>
        <begin position="34"/>
        <end position="526"/>
    </location>
</feature>